<dbReference type="Pfam" id="PF21164">
    <property type="entry name" value="Dumpy_DPY"/>
    <property type="match status" value="1"/>
</dbReference>
<gene>
    <name evidence="1" type="ORF">TPAB3V08_LOCUS15764</name>
</gene>
<accession>A0ABN7PTQ3</accession>
<proteinExistence type="predicted"/>
<dbReference type="EMBL" id="CAJPIN010103789">
    <property type="protein sequence ID" value="CAG2068821.1"/>
    <property type="molecule type" value="Genomic_DNA"/>
</dbReference>
<comment type="caution">
    <text evidence="1">The sequence shown here is derived from an EMBL/GenBank/DDBJ whole genome shotgun (WGS) entry which is preliminary data.</text>
</comment>
<dbReference type="InterPro" id="IPR048407">
    <property type="entry name" value="Dumpy_DPY"/>
</dbReference>
<dbReference type="PANTHER" id="PTHR22963">
    <property type="entry name" value="ENDOGLIN-RELATED"/>
    <property type="match status" value="1"/>
</dbReference>
<name>A0ABN7PTQ3_TIMPD</name>
<dbReference type="PANTHER" id="PTHR22963:SF39">
    <property type="entry name" value="DUMPY"/>
    <property type="match status" value="1"/>
</dbReference>
<organism evidence="1 2">
    <name type="scientific">Timema podura</name>
    <name type="common">Walking stick</name>
    <dbReference type="NCBI Taxonomy" id="61482"/>
    <lineage>
        <taxon>Eukaryota</taxon>
        <taxon>Metazoa</taxon>
        <taxon>Ecdysozoa</taxon>
        <taxon>Arthropoda</taxon>
        <taxon>Hexapoda</taxon>
        <taxon>Insecta</taxon>
        <taxon>Pterygota</taxon>
        <taxon>Neoptera</taxon>
        <taxon>Polyneoptera</taxon>
        <taxon>Phasmatodea</taxon>
        <taxon>Timematodea</taxon>
        <taxon>Timematoidea</taxon>
        <taxon>Timematidae</taxon>
        <taxon>Timema</taxon>
    </lineage>
</organism>
<sequence>MKYSFYSLSFYIAPEPVQADPCNPSPCGSNTQCRDGVCTCLAEYHGDPYSGCRPECVMSSDCPRNKACMRNKCGDPCPGTCGQDALCQVANHIPMCSCPDRYIGNPFVSCRPSPRKAIYV</sequence>
<dbReference type="SUPFAM" id="SSF90148">
    <property type="entry name" value="DPY module"/>
    <property type="match status" value="1"/>
</dbReference>
<reference evidence="1" key="1">
    <citation type="submission" date="2021-03" db="EMBL/GenBank/DDBJ databases">
        <authorList>
            <person name="Tran Van P."/>
        </authorList>
    </citation>
    <scope>NUCLEOTIDE SEQUENCE</scope>
</reference>
<evidence type="ECO:0000313" key="1">
    <source>
        <dbReference type="EMBL" id="CAG2068821.1"/>
    </source>
</evidence>
<evidence type="ECO:0000313" key="2">
    <source>
        <dbReference type="Proteomes" id="UP001153148"/>
    </source>
</evidence>
<protein>
    <submittedName>
        <fullName evidence="1">Uncharacterized protein</fullName>
    </submittedName>
</protein>
<keyword evidence="2" id="KW-1185">Reference proteome</keyword>
<dbReference type="Proteomes" id="UP001153148">
    <property type="component" value="Unassembled WGS sequence"/>
</dbReference>